<evidence type="ECO:0000313" key="9">
    <source>
        <dbReference type="Proteomes" id="UP000008237"/>
    </source>
</evidence>
<name>E2B5Z6_HARSA</name>
<feature type="region of interest" description="Disordered" evidence="5">
    <location>
        <begin position="1028"/>
        <end position="1075"/>
    </location>
</feature>
<evidence type="ECO:0000313" key="8">
    <source>
        <dbReference type="EMBL" id="EFN88857.1"/>
    </source>
</evidence>
<dbReference type="Gene3D" id="3.90.190.10">
    <property type="entry name" value="Protein tyrosine phosphatase superfamily"/>
    <property type="match status" value="1"/>
</dbReference>
<dbReference type="InParanoid" id="E2B5Z6"/>
<dbReference type="PRINTS" id="PR00700">
    <property type="entry name" value="PRTYPHPHTASE"/>
</dbReference>
<dbReference type="SMART" id="SM00404">
    <property type="entry name" value="PTPc_motif"/>
    <property type="match status" value="1"/>
</dbReference>
<dbReference type="OMA" id="VPMKVHE"/>
<dbReference type="InterPro" id="IPR025304">
    <property type="entry name" value="ALIX_V_dom"/>
</dbReference>
<evidence type="ECO:0000256" key="5">
    <source>
        <dbReference type="SAM" id="MobiDB-lite"/>
    </source>
</evidence>
<accession>E2B5Z6</accession>
<keyword evidence="9" id="KW-1185">Reference proteome</keyword>
<proteinExistence type="predicted"/>
<dbReference type="Pfam" id="PF03097">
    <property type="entry name" value="BRO1"/>
    <property type="match status" value="1"/>
</dbReference>
<dbReference type="InterPro" id="IPR003595">
    <property type="entry name" value="Tyr_Pase_cat"/>
</dbReference>
<keyword evidence="8" id="KW-0675">Receptor</keyword>
<dbReference type="GO" id="GO:0004725">
    <property type="term" value="F:protein tyrosine phosphatase activity"/>
    <property type="evidence" value="ECO:0007669"/>
    <property type="project" value="InterPro"/>
</dbReference>
<evidence type="ECO:0000256" key="4">
    <source>
        <dbReference type="ARBA" id="ARBA00022753"/>
    </source>
</evidence>
<feature type="region of interest" description="Disordered" evidence="5">
    <location>
        <begin position="914"/>
        <end position="935"/>
    </location>
</feature>
<dbReference type="SMART" id="SM00194">
    <property type="entry name" value="PTPc"/>
    <property type="match status" value="1"/>
</dbReference>
<dbReference type="InterPro" id="IPR000242">
    <property type="entry name" value="PTP_cat"/>
</dbReference>
<reference evidence="8 9" key="1">
    <citation type="journal article" date="2010" name="Science">
        <title>Genomic comparison of the ants Camponotus floridanus and Harpegnathos saltator.</title>
        <authorList>
            <person name="Bonasio R."/>
            <person name="Zhang G."/>
            <person name="Ye C."/>
            <person name="Mutti N.S."/>
            <person name="Fang X."/>
            <person name="Qin N."/>
            <person name="Donahue G."/>
            <person name="Yang P."/>
            <person name="Li Q."/>
            <person name="Li C."/>
            <person name="Zhang P."/>
            <person name="Huang Z."/>
            <person name="Berger S.L."/>
            <person name="Reinberg D."/>
            <person name="Wang J."/>
            <person name="Liebig J."/>
        </authorList>
    </citation>
    <scope>NUCLEOTIDE SEQUENCE [LARGE SCALE GENOMIC DNA]</scope>
    <source>
        <strain evidence="8 9">R22 G/1</strain>
    </source>
</reference>
<feature type="domain" description="Tyrosine-protein phosphatase" evidence="6">
    <location>
        <begin position="1590"/>
        <end position="1849"/>
    </location>
</feature>
<dbReference type="Gene3D" id="1.20.120.560">
    <property type="entry name" value="alix/aip1 in complex with the ypdl late domain"/>
    <property type="match status" value="1"/>
</dbReference>
<dbReference type="Pfam" id="PF00102">
    <property type="entry name" value="Y_phosphatase"/>
    <property type="match status" value="1"/>
</dbReference>
<dbReference type="Pfam" id="PF13949">
    <property type="entry name" value="ALIX_LYPXL_bnd"/>
    <property type="match status" value="1"/>
</dbReference>
<feature type="compositionally biased region" description="Low complexity" evidence="5">
    <location>
        <begin position="1033"/>
        <end position="1042"/>
    </location>
</feature>
<feature type="region of interest" description="Disordered" evidence="5">
    <location>
        <begin position="1491"/>
        <end position="1533"/>
    </location>
</feature>
<dbReference type="STRING" id="610380.E2B5Z6"/>
<sequence length="1946" mass="216028">MEAVPRLPMIWFHLKVSTEPTSFGPKLKQYIRDFYNEDAESYTNEIHQLESLRAMAIRPPIDMAGCVLLKKYYCQLQFLQSRFPMGKDGVAAVTFTWRDTYANMVCSLANIRFEIISILYNIGAIHTQLGSRTERISADGMKIACTHFQCAAWAFDHLKTNYPQPSGLDLAPEVMTFMHQLCLAQAQECILEKSMLDNRKPTIVAKVAKQIVDYFTLALNTLEQGGGEDGTISDTVGTKFYKSWKYYVNFKRAYHLAVTHLYQGLAAEEQRKMGERVAFYNAALASLSEAHSIYSNAKGLIGMSSTSKGKSVVEEALTFTNDVIEGKRKAAKNENEFIYHEEVPEKEVLPSVKGASLVKGVPFNINDPEVSGPDIFARLVPMKVHEASSLYSEEKAKILRSVGAKIEEKDQYLNTYLTSLKLEHMNFWDPDTQTSDWECLPLPEELVERCAALNAKQNVIQDLVDIMGKLSETSQDVERVLKEISKLLLDEELKEKQYQDAVGKRPPSIVATDLTREAKKYEEAHNKASESNQALHKAITMHVKNLKILAQPLADLMAHVPSPSTYLSDQSSEKSQNSKEIEKMHTKELKRILNKVDEMRMQRHELHTKLRDSIAQDDLTRLLVTATSESNPLDRLFADQLSKHQSLVNLIEQNLAAQDNILAALTDVYAQTANVRKNVEEVLKRREITISSLITSYDAYEDLLAKSSKGLEFYRKLEINVSKLLQRVKSTCKVQEEEREQILAQDSKNTYEKTDATTPSTYDQGRPPRSNGLKLKDYLNNRIESGTGYQNPYYNLYKGHVTAMQMDSMPKTLSTDIADNKGGLIQSSGVITATSEAPSSSVKSSQHYYPASYADYRATGSPYSYNTQTYYENPIANSGMSQSYLPTNNTIATSVYQQPIFSASSASASTSGMQYPASSYPPNGQALPTSTNGQDKYRSASQAAYNVSNTALQYDAYHQPPAGYNSYNVATPYAPNQDKVASQGLATVKTVASIPKISSQVQVPQIPVSTISIPANVTVPVDGQPQTSYSVMQQDQQYDTQQKTVLPGQEMSHTGQTAVRPQPTLSTKDNTSTQNYSLPQAELTYSQNYPSSAYYNPAELQATQRVPYTHSTYDATQYMQQPSANTQPVHSVTSASEISAASYASNLQSAGAVNPSAQYPQQTTSSTDQAKQVYADNTYATYGTQVQMNPVAPGYPSTYQNYQHGITAATPYQQPSGMQAADASNAYAYLNSSSGSEMIQSHAKPTTVQSYSQSYQYSHQDAYGGYVQYPGYSQAQNYAYMQQPGAHGTSTMTYTYNPAGQPGYAAYAANNAQTTQASQTLEAAAAATASVPSASVTATLSSGYQQQETNARYTNAGNNAVVTQTASSQYSQVPQSSGGNDTYYTTPYGLQMQQGQERNKGMTRCWKAKEQSSCVAEKNRMGSVTRPENHSNYNQTYMQAVNNGTNTTTSTNPMKLTIKSDEPKSNVDLLSDLDITINHAPLVPEVRPLSTVQKKEETVTAGTAENGKAEKNEQDKAQKTEQETISAPTEDKNDHENLQIVWDTWYNDVQPKKDPLGEPAALQKFINDVEKYEKFVDSLLVKTLSGATNLDIKWKEVQDFEERENGKQSSTVALAHSSENRAVDCIPYDTTRVQVSSSDVSSYINASHVMEITQWIPTAFIITQMPLSDKLDVFWAMIWEQESEVIACLASDAQLNGELYWPINEENSLDVGNFRISLQKTVNHTTYVQRILSIQHNKKKSDRVVVHMQFLVWPSNGFPSSPGALLGFSTDVMTEQALRRCSPKPVVVHCLDGGSLSSLFLVAAATVCHIRAGCGIVDVPLVFKGLVKCRKQVVNKESLLFAYRLVLYHAQDILMKRGILSSTRSTFENFDGFKGSKEKALRKLHQCHPSDDFLHNLGVGIHRSDSEQRNIQANDNATNSASSQEKNNEGVVDPLSQLDPLWSIRR</sequence>
<dbReference type="EMBL" id="GL445900">
    <property type="protein sequence ID" value="EFN88857.1"/>
    <property type="molecule type" value="Genomic_DNA"/>
</dbReference>
<dbReference type="GO" id="GO:0005768">
    <property type="term" value="C:endosome"/>
    <property type="evidence" value="ECO:0007669"/>
    <property type="project" value="UniProtKB-SubCell"/>
</dbReference>
<keyword evidence="4" id="KW-0967">Endosome</keyword>
<feature type="region of interest" description="Disordered" evidence="5">
    <location>
        <begin position="743"/>
        <end position="774"/>
    </location>
</feature>
<dbReference type="FunCoup" id="E2B5Z6">
    <property type="interactions" value="952"/>
</dbReference>
<feature type="compositionally biased region" description="Polar residues" evidence="5">
    <location>
        <begin position="1051"/>
        <end position="1075"/>
    </location>
</feature>
<dbReference type="Proteomes" id="UP000008237">
    <property type="component" value="Unassembled WGS sequence"/>
</dbReference>
<dbReference type="InterPro" id="IPR038499">
    <property type="entry name" value="BRO1_sf"/>
</dbReference>
<dbReference type="PROSITE" id="PS51180">
    <property type="entry name" value="BRO1"/>
    <property type="match status" value="1"/>
</dbReference>
<dbReference type="Gene3D" id="1.20.140.50">
    <property type="entry name" value="alix/aip1 like domains"/>
    <property type="match status" value="1"/>
</dbReference>
<feature type="compositionally biased region" description="Basic and acidic residues" evidence="5">
    <location>
        <begin position="1507"/>
        <end position="1522"/>
    </location>
</feature>
<organism evidence="9">
    <name type="scientific">Harpegnathos saltator</name>
    <name type="common">Jerdon's jumping ant</name>
    <dbReference type="NCBI Taxonomy" id="610380"/>
    <lineage>
        <taxon>Eukaryota</taxon>
        <taxon>Metazoa</taxon>
        <taxon>Ecdysozoa</taxon>
        <taxon>Arthropoda</taxon>
        <taxon>Hexapoda</taxon>
        <taxon>Insecta</taxon>
        <taxon>Pterygota</taxon>
        <taxon>Neoptera</taxon>
        <taxon>Endopterygota</taxon>
        <taxon>Hymenoptera</taxon>
        <taxon>Apocrita</taxon>
        <taxon>Aculeata</taxon>
        <taxon>Formicoidea</taxon>
        <taxon>Formicidae</taxon>
        <taxon>Ponerinae</taxon>
        <taxon>Ponerini</taxon>
        <taxon>Harpegnathos</taxon>
    </lineage>
</organism>
<dbReference type="PROSITE" id="PS50055">
    <property type="entry name" value="TYR_PHOSPHATASE_PTP"/>
    <property type="match status" value="1"/>
</dbReference>
<gene>
    <name evidence="8" type="ORF">EAI_02401</name>
</gene>
<dbReference type="Gene3D" id="1.25.40.280">
    <property type="entry name" value="alix/aip1 like domains"/>
    <property type="match status" value="1"/>
</dbReference>
<dbReference type="GO" id="GO:0043328">
    <property type="term" value="P:protein transport to vacuole involved in ubiquitin-dependent protein catabolic process via the multivesicular body sorting pathway"/>
    <property type="evidence" value="ECO:0007669"/>
    <property type="project" value="TreeGrafter"/>
</dbReference>
<evidence type="ECO:0000256" key="3">
    <source>
        <dbReference type="ARBA" id="ARBA00022490"/>
    </source>
</evidence>
<protein>
    <submittedName>
        <fullName evidence="8">Tyrosine-protein phosphatase non-receptor type 23</fullName>
    </submittedName>
</protein>
<dbReference type="GO" id="GO:0032456">
    <property type="term" value="P:endocytic recycling"/>
    <property type="evidence" value="ECO:0007669"/>
    <property type="project" value="TreeGrafter"/>
</dbReference>
<evidence type="ECO:0000259" key="7">
    <source>
        <dbReference type="PROSITE" id="PS51180"/>
    </source>
</evidence>
<comment type="subcellular location">
    <subcellularLocation>
        <location evidence="2">Cytoplasm</location>
    </subcellularLocation>
    <subcellularLocation>
        <location evidence="1">Endosome</location>
    </subcellularLocation>
</comment>
<feature type="domain" description="BRO1" evidence="7">
    <location>
        <begin position="8"/>
        <end position="413"/>
    </location>
</feature>
<dbReference type="SMART" id="SM01041">
    <property type="entry name" value="BRO1"/>
    <property type="match status" value="1"/>
</dbReference>
<dbReference type="PANTHER" id="PTHR23030:SF30">
    <property type="entry name" value="TYROSINE-PROTEIN PHOSPHATASE NON-RECEPTOR TYPE 23"/>
    <property type="match status" value="1"/>
</dbReference>
<evidence type="ECO:0000256" key="1">
    <source>
        <dbReference type="ARBA" id="ARBA00004177"/>
    </source>
</evidence>
<dbReference type="InterPro" id="IPR004328">
    <property type="entry name" value="BRO1_dom"/>
</dbReference>
<dbReference type="GO" id="GO:0045022">
    <property type="term" value="P:early endosome to late endosome transport"/>
    <property type="evidence" value="ECO:0007669"/>
    <property type="project" value="TreeGrafter"/>
</dbReference>
<dbReference type="PANTHER" id="PTHR23030">
    <property type="entry name" value="PCD6 INTERACTING PROTEIN-RELATED"/>
    <property type="match status" value="1"/>
</dbReference>
<evidence type="ECO:0000256" key="2">
    <source>
        <dbReference type="ARBA" id="ARBA00004496"/>
    </source>
</evidence>
<dbReference type="SUPFAM" id="SSF52799">
    <property type="entry name" value="(Phosphotyrosine protein) phosphatases II"/>
    <property type="match status" value="1"/>
</dbReference>
<evidence type="ECO:0000259" key="6">
    <source>
        <dbReference type="PROSITE" id="PS50055"/>
    </source>
</evidence>
<dbReference type="CDD" id="cd09234">
    <property type="entry name" value="V_HD-PTP_like"/>
    <property type="match status" value="1"/>
</dbReference>
<keyword evidence="3" id="KW-0963">Cytoplasm</keyword>
<feature type="region of interest" description="Disordered" evidence="5">
    <location>
        <begin position="1915"/>
        <end position="1934"/>
    </location>
</feature>
<feature type="compositionally biased region" description="Polar residues" evidence="5">
    <location>
        <begin position="1915"/>
        <end position="1925"/>
    </location>
</feature>
<dbReference type="OrthoDB" id="10266451at2759"/>
<dbReference type="InterPro" id="IPR029021">
    <property type="entry name" value="Prot-tyrosine_phosphatase-like"/>
</dbReference>